<name>A0A9E7DKG6_9FIRM</name>
<sequence>MMVQCVCCPVCCRIKIDGEEISGNRCGRGYNYAKSLLQEEDDYVYGKIRIDSLMVSGLPVKTDKKVKKIYHQAILKEIFNLRAKAPINVGDVIKKNILGLDVNIVSQKRILK</sequence>
<protein>
    <submittedName>
        <fullName evidence="1">DUF1667 domain-containing protein</fullName>
    </submittedName>
</protein>
<evidence type="ECO:0000313" key="1">
    <source>
        <dbReference type="EMBL" id="UQK59570.1"/>
    </source>
</evidence>
<dbReference type="SUPFAM" id="SSF160148">
    <property type="entry name" value="CPE0013-like"/>
    <property type="match status" value="1"/>
</dbReference>
<dbReference type="AlphaFoldDB" id="A0A9E7DKG6"/>
<reference evidence="1" key="1">
    <citation type="submission" date="2022-04" db="EMBL/GenBank/DDBJ databases">
        <title>Complete genome sequences of Ezakiella coagulans and Fenollaria massiliensis.</title>
        <authorList>
            <person name="France M.T."/>
            <person name="Clifford J."/>
            <person name="Narina S."/>
            <person name="Rutt L."/>
            <person name="Ravel J."/>
        </authorList>
    </citation>
    <scope>NUCLEOTIDE SEQUENCE</scope>
    <source>
        <strain evidence="1">C0061C2</strain>
    </source>
</reference>
<dbReference type="RefSeq" id="WP_249242979.1">
    <property type="nucleotide sequence ID" value="NZ_CP096649.1"/>
</dbReference>
<dbReference type="PANTHER" id="PTHR39450">
    <property type="entry name" value="MOLYBDOPTERIN OXIDOREDUCTASE, 4FE-4S CLUSTER-BINDING SUBUNIT"/>
    <property type="match status" value="1"/>
</dbReference>
<accession>A0A9E7DKG6</accession>
<dbReference type="InterPro" id="IPR036593">
    <property type="entry name" value="CPE0013-like_sf"/>
</dbReference>
<proteinExistence type="predicted"/>
<dbReference type="InterPro" id="IPR012460">
    <property type="entry name" value="DUF1667"/>
</dbReference>
<evidence type="ECO:0000313" key="2">
    <source>
        <dbReference type="Proteomes" id="UP000831151"/>
    </source>
</evidence>
<dbReference type="Gene3D" id="3.10.530.10">
    <property type="entry name" value="CPE0013-like"/>
    <property type="match status" value="1"/>
</dbReference>
<dbReference type="EMBL" id="CP096649">
    <property type="protein sequence ID" value="UQK59570.1"/>
    <property type="molecule type" value="Genomic_DNA"/>
</dbReference>
<dbReference type="PANTHER" id="PTHR39450:SF1">
    <property type="entry name" value="DUF1667 DOMAIN-CONTAINING PROTEIN"/>
    <property type="match status" value="1"/>
</dbReference>
<dbReference type="Proteomes" id="UP000831151">
    <property type="component" value="Chromosome"/>
</dbReference>
<keyword evidence="2" id="KW-1185">Reference proteome</keyword>
<dbReference type="Pfam" id="PF07892">
    <property type="entry name" value="DUF1667"/>
    <property type="match status" value="1"/>
</dbReference>
<dbReference type="KEGG" id="fms:M1R53_02690"/>
<organism evidence="1 2">
    <name type="scientific">Fenollaria massiliensis</name>
    <dbReference type="NCBI Taxonomy" id="938288"/>
    <lineage>
        <taxon>Bacteria</taxon>
        <taxon>Bacillati</taxon>
        <taxon>Bacillota</taxon>
        <taxon>Clostridia</taxon>
        <taxon>Eubacteriales</taxon>
        <taxon>Fenollaria</taxon>
    </lineage>
</organism>
<gene>
    <name evidence="1" type="ORF">M1R53_02690</name>
</gene>